<keyword evidence="6" id="KW-1185">Reference proteome</keyword>
<dbReference type="InterPro" id="IPR044946">
    <property type="entry name" value="Restrct_endonuc_typeI_TRD_sf"/>
</dbReference>
<dbReference type="GO" id="GO:0016787">
    <property type="term" value="F:hydrolase activity"/>
    <property type="evidence" value="ECO:0007669"/>
    <property type="project" value="UniProtKB-KW"/>
</dbReference>
<evidence type="ECO:0000259" key="4">
    <source>
        <dbReference type="Pfam" id="PF01420"/>
    </source>
</evidence>
<keyword evidence="5" id="KW-0378">Hydrolase</keyword>
<feature type="domain" description="Type I restriction modification DNA specificity" evidence="4">
    <location>
        <begin position="20"/>
        <end position="189"/>
    </location>
</feature>
<keyword evidence="3" id="KW-0238">DNA-binding</keyword>
<dbReference type="SUPFAM" id="SSF116734">
    <property type="entry name" value="DNA methylase specificity domain"/>
    <property type="match status" value="2"/>
</dbReference>
<dbReference type="PANTHER" id="PTHR30408">
    <property type="entry name" value="TYPE-1 RESTRICTION ENZYME ECOKI SPECIFICITY PROTEIN"/>
    <property type="match status" value="1"/>
</dbReference>
<gene>
    <name evidence="5" type="ORF">NG792_05490</name>
</gene>
<dbReference type="PANTHER" id="PTHR30408:SF12">
    <property type="entry name" value="TYPE I RESTRICTION ENZYME MJAVIII SPECIFICITY SUBUNIT"/>
    <property type="match status" value="1"/>
</dbReference>
<dbReference type="Pfam" id="PF01420">
    <property type="entry name" value="Methylase_S"/>
    <property type="match status" value="2"/>
</dbReference>
<dbReference type="EMBL" id="JAMXFA010000005">
    <property type="protein sequence ID" value="MCT7977151.1"/>
    <property type="molecule type" value="Genomic_DNA"/>
</dbReference>
<sequence length="409" mass="47034">MSKKLKKNVPVLRFPEFEGAWETKNISDICTRISDGIHSTPEYSQQGEFYFINGNNLINSKIEISENTKRVDYSESLKYASDLNSQTILISINGTIGNLAFYENEKVILGKSACYLNLKPEKNKIFIFYLLQTSTTRNHFNRELTGSTIKNLSLTTIKNTEVYLPLIAEQEKIASFLGAVDTRLNQLRRKREHLQTYKRGVMQKLFSQQICFTQPDGSPFPDWEKKKLGNISEKPQYGLAASAIKFDGKHKYIRITDIDDNTHGFTPNPLTSPDSGISPDYQLQDNDLVLARTGATVGKSYLYKKEDGEIYFAGYLIRFRITKAHANFVYYLTLTDKYYKWVIMNSMRSGQPGINAEEYSNFSFFLPCKKEQEKIANFLTIIDRKIEILSCQIDQTEQFKKGLLQKLFV</sequence>
<evidence type="ECO:0000313" key="5">
    <source>
        <dbReference type="EMBL" id="MCT7977151.1"/>
    </source>
</evidence>
<keyword evidence="5" id="KW-0255">Endonuclease</keyword>
<evidence type="ECO:0000313" key="6">
    <source>
        <dbReference type="Proteomes" id="UP001525961"/>
    </source>
</evidence>
<keyword evidence="2" id="KW-0680">Restriction system</keyword>
<protein>
    <submittedName>
        <fullName evidence="5">Restriction endonuclease subunit S</fullName>
        <ecNumber evidence="5">3.1.21.-</ecNumber>
    </submittedName>
</protein>
<dbReference type="GO" id="GO:0004519">
    <property type="term" value="F:endonuclease activity"/>
    <property type="evidence" value="ECO:0007669"/>
    <property type="project" value="UniProtKB-KW"/>
</dbReference>
<keyword evidence="5" id="KW-0540">Nuclease</keyword>
<dbReference type="Proteomes" id="UP001525961">
    <property type="component" value="Unassembled WGS sequence"/>
</dbReference>
<evidence type="ECO:0000256" key="2">
    <source>
        <dbReference type="ARBA" id="ARBA00022747"/>
    </source>
</evidence>
<name>A0ABT2N782_9CYAN</name>
<dbReference type="InterPro" id="IPR052021">
    <property type="entry name" value="Type-I_RS_S_subunit"/>
</dbReference>
<dbReference type="EC" id="3.1.21.-" evidence="5"/>
<evidence type="ECO:0000256" key="3">
    <source>
        <dbReference type="ARBA" id="ARBA00023125"/>
    </source>
</evidence>
<dbReference type="InterPro" id="IPR000055">
    <property type="entry name" value="Restrct_endonuc_typeI_TRD"/>
</dbReference>
<evidence type="ECO:0000256" key="1">
    <source>
        <dbReference type="ARBA" id="ARBA00010923"/>
    </source>
</evidence>
<accession>A0ABT2N782</accession>
<proteinExistence type="inferred from homology"/>
<comment type="caution">
    <text evidence="5">The sequence shown here is derived from an EMBL/GenBank/DDBJ whole genome shotgun (WGS) entry which is preliminary data.</text>
</comment>
<comment type="similarity">
    <text evidence="1">Belongs to the type-I restriction system S methylase family.</text>
</comment>
<dbReference type="CDD" id="cd17521">
    <property type="entry name" value="RMtype1_S_Sau13435ORF2165P_TRD2-CR2_like"/>
    <property type="match status" value="1"/>
</dbReference>
<reference evidence="5 6" key="1">
    <citation type="journal article" date="2022" name="Front. Microbiol.">
        <title>High genomic differentiation and limited gene flow indicate recent cryptic speciation within the genus Laspinema (cyanobacteria).</title>
        <authorList>
            <person name="Stanojkovic A."/>
            <person name="Skoupy S."/>
            <person name="Skaloud P."/>
            <person name="Dvorak P."/>
        </authorList>
    </citation>
    <scope>NUCLEOTIDE SEQUENCE [LARGE SCALE GENOMIC DNA]</scope>
    <source>
        <strain evidence="5 6">D3b</strain>
    </source>
</reference>
<organism evidence="5 6">
    <name type="scientific">Laspinema olomoucense D3b</name>
    <dbReference type="NCBI Taxonomy" id="2953688"/>
    <lineage>
        <taxon>Bacteria</taxon>
        <taxon>Bacillati</taxon>
        <taxon>Cyanobacteriota</taxon>
        <taxon>Cyanophyceae</taxon>
        <taxon>Oscillatoriophycideae</taxon>
        <taxon>Oscillatoriales</taxon>
        <taxon>Laspinemataceae</taxon>
        <taxon>Laspinema</taxon>
        <taxon>Laspinema olomoucense</taxon>
    </lineage>
</organism>
<dbReference type="RefSeq" id="WP_261234791.1">
    <property type="nucleotide sequence ID" value="NZ_JAMXFA010000005.1"/>
</dbReference>
<feature type="domain" description="Type I restriction modification DNA specificity" evidence="4">
    <location>
        <begin position="222"/>
        <end position="393"/>
    </location>
</feature>
<dbReference type="Gene3D" id="3.90.220.20">
    <property type="entry name" value="DNA methylase specificity domains"/>
    <property type="match status" value="2"/>
</dbReference>